<keyword evidence="5" id="KW-0560">Oxidoreductase</keyword>
<evidence type="ECO:0000256" key="2">
    <source>
        <dbReference type="ARBA" id="ARBA00008072"/>
    </source>
</evidence>
<dbReference type="InterPro" id="IPR036291">
    <property type="entry name" value="NAD(P)-bd_dom_sf"/>
</dbReference>
<accession>A0A8H6XDD4</accession>
<organism evidence="8 9">
    <name type="scientific">Mycena venus</name>
    <dbReference type="NCBI Taxonomy" id="2733690"/>
    <lineage>
        <taxon>Eukaryota</taxon>
        <taxon>Fungi</taxon>
        <taxon>Dikarya</taxon>
        <taxon>Basidiomycota</taxon>
        <taxon>Agaricomycotina</taxon>
        <taxon>Agaricomycetes</taxon>
        <taxon>Agaricomycetidae</taxon>
        <taxon>Agaricales</taxon>
        <taxon>Marasmiineae</taxon>
        <taxon>Mycenaceae</taxon>
        <taxon>Mycena</taxon>
    </lineage>
</organism>
<dbReference type="SUPFAM" id="SSF51735">
    <property type="entry name" value="NAD(P)-binding Rossmann-fold domains"/>
    <property type="match status" value="1"/>
</dbReference>
<proteinExistence type="inferred from homology"/>
<keyword evidence="4 6" id="KW-0862">Zinc</keyword>
<dbReference type="InterPro" id="IPR011032">
    <property type="entry name" value="GroES-like_sf"/>
</dbReference>
<keyword evidence="9" id="KW-1185">Reference proteome</keyword>
<dbReference type="AlphaFoldDB" id="A0A8H6XDD4"/>
<dbReference type="Gene3D" id="3.40.50.720">
    <property type="entry name" value="NAD(P)-binding Rossmann-like Domain"/>
    <property type="match status" value="1"/>
</dbReference>
<dbReference type="InterPro" id="IPR002328">
    <property type="entry name" value="ADH_Zn_CS"/>
</dbReference>
<dbReference type="OrthoDB" id="1879366at2759"/>
<comment type="caution">
    <text evidence="8">The sequence shown here is derived from an EMBL/GenBank/DDBJ whole genome shotgun (WGS) entry which is preliminary data.</text>
</comment>
<dbReference type="PROSITE" id="PS00059">
    <property type="entry name" value="ADH_ZINC"/>
    <property type="match status" value="1"/>
</dbReference>
<dbReference type="Gene3D" id="3.90.180.10">
    <property type="entry name" value="Medium-chain alcohol dehydrogenases, catalytic domain"/>
    <property type="match status" value="1"/>
</dbReference>
<comment type="cofactor">
    <cofactor evidence="1 6">
        <name>Zn(2+)</name>
        <dbReference type="ChEBI" id="CHEBI:29105"/>
    </cofactor>
</comment>
<evidence type="ECO:0000259" key="7">
    <source>
        <dbReference type="SMART" id="SM00829"/>
    </source>
</evidence>
<dbReference type="PANTHER" id="PTHR42940">
    <property type="entry name" value="ALCOHOL DEHYDROGENASE 1-RELATED"/>
    <property type="match status" value="1"/>
</dbReference>
<evidence type="ECO:0000256" key="4">
    <source>
        <dbReference type="ARBA" id="ARBA00022833"/>
    </source>
</evidence>
<evidence type="ECO:0000313" key="9">
    <source>
        <dbReference type="Proteomes" id="UP000620124"/>
    </source>
</evidence>
<feature type="domain" description="Enoyl reductase (ER)" evidence="7">
    <location>
        <begin position="15"/>
        <end position="338"/>
    </location>
</feature>
<keyword evidence="3 6" id="KW-0479">Metal-binding</keyword>
<protein>
    <submittedName>
        <fullName evidence="8">Alcohol dehydrogenase</fullName>
    </submittedName>
</protein>
<comment type="similarity">
    <text evidence="2 6">Belongs to the zinc-containing alcohol dehydrogenase family.</text>
</comment>
<dbReference type="InterPro" id="IPR020843">
    <property type="entry name" value="ER"/>
</dbReference>
<gene>
    <name evidence="8" type="ORF">MVEN_01978500</name>
</gene>
<dbReference type="GO" id="GO:0005737">
    <property type="term" value="C:cytoplasm"/>
    <property type="evidence" value="ECO:0007669"/>
    <property type="project" value="TreeGrafter"/>
</dbReference>
<dbReference type="Proteomes" id="UP000620124">
    <property type="component" value="Unassembled WGS sequence"/>
</dbReference>
<dbReference type="GO" id="GO:0008270">
    <property type="term" value="F:zinc ion binding"/>
    <property type="evidence" value="ECO:0007669"/>
    <property type="project" value="InterPro"/>
</dbReference>
<dbReference type="GO" id="GO:0004022">
    <property type="term" value="F:alcohol dehydrogenase (NAD+) activity"/>
    <property type="evidence" value="ECO:0007669"/>
    <property type="project" value="TreeGrafter"/>
</dbReference>
<evidence type="ECO:0000256" key="1">
    <source>
        <dbReference type="ARBA" id="ARBA00001947"/>
    </source>
</evidence>
<evidence type="ECO:0000256" key="3">
    <source>
        <dbReference type="ARBA" id="ARBA00022723"/>
    </source>
</evidence>
<sequence length="341" mass="36407">MEIPTKMTAWLYKPGHSNYVMDKNYQIRQLKDDEILLKVSACGVCHSDVLVLSGLTLETRTYVAGHEISGKPVRLGSQVDKRIQLEKLYSVLAVDKRTRGTKDQPALFNTIGLGKDGGYAEYVIVKADDLVEVPEGVSAEAAAVASDAGTTSYSAVKHTAGITNGDKVLIFGIGGLGHLAVQFAKHLGATVYACDFKPAARKLALDLGADAAFDLIELTEKTKSGFAVDCTIDFVASSQTFQLGMAALSGNDMEYPAKSKLVMVGGSDENLSFTTPSTIASGIQILSSAYGPRSAMEEVLQLFAKGTIHPHFTVEGLKNVGKAINELRAFEITGRKVIVPS</sequence>
<dbReference type="SMART" id="SM00829">
    <property type="entry name" value="PKS_ER"/>
    <property type="match status" value="1"/>
</dbReference>
<dbReference type="Pfam" id="PF08240">
    <property type="entry name" value="ADH_N"/>
    <property type="match status" value="1"/>
</dbReference>
<dbReference type="PANTHER" id="PTHR42940:SF8">
    <property type="entry name" value="VACUOLAR PROTEIN SORTING-ASSOCIATED PROTEIN 11"/>
    <property type="match status" value="1"/>
</dbReference>
<dbReference type="InterPro" id="IPR013149">
    <property type="entry name" value="ADH-like_C"/>
</dbReference>
<evidence type="ECO:0000256" key="6">
    <source>
        <dbReference type="RuleBase" id="RU361277"/>
    </source>
</evidence>
<evidence type="ECO:0000313" key="8">
    <source>
        <dbReference type="EMBL" id="KAF7339023.1"/>
    </source>
</evidence>
<name>A0A8H6XDD4_9AGAR</name>
<dbReference type="EMBL" id="JACAZI010000020">
    <property type="protein sequence ID" value="KAF7339023.1"/>
    <property type="molecule type" value="Genomic_DNA"/>
</dbReference>
<evidence type="ECO:0000256" key="5">
    <source>
        <dbReference type="ARBA" id="ARBA00023002"/>
    </source>
</evidence>
<reference evidence="8" key="1">
    <citation type="submission" date="2020-05" db="EMBL/GenBank/DDBJ databases">
        <title>Mycena genomes resolve the evolution of fungal bioluminescence.</title>
        <authorList>
            <person name="Tsai I.J."/>
        </authorList>
    </citation>
    <scope>NUCLEOTIDE SEQUENCE</scope>
    <source>
        <strain evidence="8">CCC161011</strain>
    </source>
</reference>
<dbReference type="Pfam" id="PF00107">
    <property type="entry name" value="ADH_zinc_N"/>
    <property type="match status" value="1"/>
</dbReference>
<dbReference type="SUPFAM" id="SSF50129">
    <property type="entry name" value="GroES-like"/>
    <property type="match status" value="1"/>
</dbReference>
<dbReference type="InterPro" id="IPR013154">
    <property type="entry name" value="ADH-like_N"/>
</dbReference>